<reference evidence="10 11" key="1">
    <citation type="journal article" date="2017" name="Gigascience">
        <title>Genome sequence of the small brown planthopper, Laodelphax striatellus.</title>
        <authorList>
            <person name="Zhu J."/>
            <person name="Jiang F."/>
            <person name="Wang X."/>
            <person name="Yang P."/>
            <person name="Bao Y."/>
            <person name="Zhao W."/>
            <person name="Wang W."/>
            <person name="Lu H."/>
            <person name="Wang Q."/>
            <person name="Cui N."/>
            <person name="Li J."/>
            <person name="Chen X."/>
            <person name="Luo L."/>
            <person name="Yu J."/>
            <person name="Kang L."/>
            <person name="Cui F."/>
        </authorList>
    </citation>
    <scope>NUCLEOTIDE SEQUENCE [LARGE SCALE GENOMIC DNA]</scope>
    <source>
        <strain evidence="10">Lst14</strain>
    </source>
</reference>
<dbReference type="Gene3D" id="3.20.20.100">
    <property type="entry name" value="NADP-dependent oxidoreductase domain"/>
    <property type="match status" value="1"/>
</dbReference>
<dbReference type="InterPro" id="IPR023210">
    <property type="entry name" value="NADP_OxRdtase_dom"/>
</dbReference>
<feature type="domain" description="NADP-dependent oxidoreductase" evidence="9">
    <location>
        <begin position="77"/>
        <end position="199"/>
    </location>
</feature>
<evidence type="ECO:0000313" key="11">
    <source>
        <dbReference type="Proteomes" id="UP000291343"/>
    </source>
</evidence>
<dbReference type="GO" id="GO:0006750">
    <property type="term" value="P:glutathione biosynthetic process"/>
    <property type="evidence" value="ECO:0007669"/>
    <property type="project" value="UniProtKB-UniPathway"/>
</dbReference>
<evidence type="ECO:0000256" key="5">
    <source>
        <dbReference type="ARBA" id="ARBA00030406"/>
    </source>
</evidence>
<dbReference type="OrthoDB" id="5596051at2759"/>
<comment type="similarity">
    <text evidence="2">Belongs to the aldo/keto reductase family. Glutamate--cysteine ligase light chain subfamily.</text>
</comment>
<evidence type="ECO:0000256" key="7">
    <source>
        <dbReference type="ARBA" id="ARBA00031732"/>
    </source>
</evidence>
<dbReference type="Proteomes" id="UP000291343">
    <property type="component" value="Unassembled WGS sequence"/>
</dbReference>
<protein>
    <recommendedName>
        <fullName evidence="7">GCS light chain</fullName>
    </recommendedName>
    <alternativeName>
        <fullName evidence="5">Gamma-ECS regulatory subunit</fullName>
    </alternativeName>
    <alternativeName>
        <fullName evidence="8">Gamma-glutamylcysteine synthetase regulatory subunit</fullName>
    </alternativeName>
    <alternativeName>
        <fullName evidence="6">Glutamate--cysteine ligase modifier subunit</fullName>
    </alternativeName>
</protein>
<evidence type="ECO:0000256" key="4">
    <source>
        <dbReference type="ARBA" id="ARBA00022684"/>
    </source>
</evidence>
<comment type="subunit">
    <text evidence="3">Heterodimer of a catalytic heavy chain and a regulatory light chain.</text>
</comment>
<gene>
    <name evidence="10" type="ORF">LSTR_LSTR008307</name>
</gene>
<dbReference type="InterPro" id="IPR032963">
    <property type="entry name" value="Gclm"/>
</dbReference>
<comment type="pathway">
    <text evidence="1">Sulfur metabolism; glutathione biosynthesis; glutathione from L-cysteine and L-glutamate: step 1/2.</text>
</comment>
<proteinExistence type="inferred from homology"/>
<dbReference type="GO" id="GO:0030234">
    <property type="term" value="F:enzyme regulator activity"/>
    <property type="evidence" value="ECO:0007669"/>
    <property type="project" value="TreeGrafter"/>
</dbReference>
<dbReference type="STRING" id="195883.A0A482XK60"/>
<evidence type="ECO:0000259" key="9">
    <source>
        <dbReference type="Pfam" id="PF00248"/>
    </source>
</evidence>
<evidence type="ECO:0000256" key="2">
    <source>
        <dbReference type="ARBA" id="ARBA00008612"/>
    </source>
</evidence>
<name>A0A482XK60_LAOST</name>
<dbReference type="GO" id="GO:0035226">
    <property type="term" value="F:glutamate-cysteine ligase catalytic subunit binding"/>
    <property type="evidence" value="ECO:0007669"/>
    <property type="project" value="InterPro"/>
</dbReference>
<evidence type="ECO:0000256" key="8">
    <source>
        <dbReference type="ARBA" id="ARBA00032926"/>
    </source>
</evidence>
<dbReference type="PANTHER" id="PTHR13295">
    <property type="entry name" value="GLUTAMATE CYSTEINE LIGASE REGULATORY SUBUNIT"/>
    <property type="match status" value="1"/>
</dbReference>
<dbReference type="PANTHER" id="PTHR13295:SF4">
    <property type="entry name" value="GLUTAMATE--CYSTEINE LIGASE REGULATORY SUBUNIT"/>
    <property type="match status" value="1"/>
</dbReference>
<evidence type="ECO:0000256" key="3">
    <source>
        <dbReference type="ARBA" id="ARBA00011532"/>
    </source>
</evidence>
<keyword evidence="4" id="KW-0317">Glutathione biosynthesis</keyword>
<keyword evidence="11" id="KW-1185">Reference proteome</keyword>
<dbReference type="SMR" id="A0A482XK60"/>
<evidence type="ECO:0000313" key="10">
    <source>
        <dbReference type="EMBL" id="RZF45930.1"/>
    </source>
</evidence>
<sequence>MFTKFPSSLSKICIRTGNVLNNNNFKQKAVQNPTEELVESVRVVLDRWAAEGVDASGDHLEVHVKDESDVPPEDDVSELRFSAKVYVTDGGPPALTEAIDKLLVILGGSHVDSLVLSYDGEDSENLPKLMELWTVLQDYVTANKIAQIGVADVETETFVKLYEMSTIKPAIVQISLATCCVVPPPLQEFTNKNDVQLLTHNDPKHVLPSEAMVNLFGDEEARSFKLLWMSRLLVHIKCRGVLASKSHLICIQRSQLT</sequence>
<accession>A0A482XK60</accession>
<dbReference type="UniPathway" id="UPA00142">
    <property type="reaction ID" value="UER00209"/>
</dbReference>
<dbReference type="AlphaFoldDB" id="A0A482XK60"/>
<organism evidence="10 11">
    <name type="scientific">Laodelphax striatellus</name>
    <name type="common">Small brown planthopper</name>
    <name type="synonym">Delphax striatella</name>
    <dbReference type="NCBI Taxonomy" id="195883"/>
    <lineage>
        <taxon>Eukaryota</taxon>
        <taxon>Metazoa</taxon>
        <taxon>Ecdysozoa</taxon>
        <taxon>Arthropoda</taxon>
        <taxon>Hexapoda</taxon>
        <taxon>Insecta</taxon>
        <taxon>Pterygota</taxon>
        <taxon>Neoptera</taxon>
        <taxon>Paraneoptera</taxon>
        <taxon>Hemiptera</taxon>
        <taxon>Auchenorrhyncha</taxon>
        <taxon>Fulgoroidea</taxon>
        <taxon>Delphacidae</taxon>
        <taxon>Criomorphinae</taxon>
        <taxon>Laodelphax</taxon>
    </lineage>
</organism>
<dbReference type="FunCoup" id="A0A482XK60">
    <property type="interactions" value="1235"/>
</dbReference>
<dbReference type="SUPFAM" id="SSF51430">
    <property type="entry name" value="NAD(P)-linked oxidoreductase"/>
    <property type="match status" value="1"/>
</dbReference>
<evidence type="ECO:0000256" key="6">
    <source>
        <dbReference type="ARBA" id="ARBA00031154"/>
    </source>
</evidence>
<dbReference type="EMBL" id="QKKF02007569">
    <property type="protein sequence ID" value="RZF45930.1"/>
    <property type="molecule type" value="Genomic_DNA"/>
</dbReference>
<dbReference type="GO" id="GO:0017109">
    <property type="term" value="C:glutamate-cysteine ligase complex"/>
    <property type="evidence" value="ECO:0007669"/>
    <property type="project" value="TreeGrafter"/>
</dbReference>
<dbReference type="Pfam" id="PF00248">
    <property type="entry name" value="Aldo_ket_red"/>
    <property type="match status" value="1"/>
</dbReference>
<dbReference type="InParanoid" id="A0A482XK60"/>
<dbReference type="InterPro" id="IPR036812">
    <property type="entry name" value="NAD(P)_OxRdtase_dom_sf"/>
</dbReference>
<evidence type="ECO:0000256" key="1">
    <source>
        <dbReference type="ARBA" id="ARBA00005006"/>
    </source>
</evidence>
<comment type="caution">
    <text evidence="10">The sequence shown here is derived from an EMBL/GenBank/DDBJ whole genome shotgun (WGS) entry which is preliminary data.</text>
</comment>